<dbReference type="GO" id="GO:0004497">
    <property type="term" value="F:monooxygenase activity"/>
    <property type="evidence" value="ECO:0007669"/>
    <property type="project" value="UniProtKB-KW"/>
</dbReference>
<reference evidence="7" key="1">
    <citation type="submission" date="2022-12" db="EMBL/GenBank/DDBJ databases">
        <authorList>
            <person name="Petersen C."/>
        </authorList>
    </citation>
    <scope>NUCLEOTIDE SEQUENCE</scope>
    <source>
        <strain evidence="7">IBT 3081</strain>
    </source>
</reference>
<proteinExistence type="predicted"/>
<dbReference type="SUPFAM" id="SSF51905">
    <property type="entry name" value="FAD/NAD(P)-binding domain"/>
    <property type="match status" value="1"/>
</dbReference>
<dbReference type="PANTHER" id="PTHR47178">
    <property type="entry name" value="MONOOXYGENASE, FAD-BINDING"/>
    <property type="match status" value="1"/>
</dbReference>
<evidence type="ECO:0000256" key="2">
    <source>
        <dbReference type="ARBA" id="ARBA00022630"/>
    </source>
</evidence>
<dbReference type="PANTHER" id="PTHR47178:SF6">
    <property type="entry name" value="FAD-BINDING DOMAIN-CONTAINING PROTEIN"/>
    <property type="match status" value="1"/>
</dbReference>
<evidence type="ECO:0000256" key="3">
    <source>
        <dbReference type="ARBA" id="ARBA00022827"/>
    </source>
</evidence>
<evidence type="ECO:0000259" key="6">
    <source>
        <dbReference type="Pfam" id="PF01494"/>
    </source>
</evidence>
<dbReference type="RefSeq" id="XP_056582224.1">
    <property type="nucleotide sequence ID" value="XM_056718089.1"/>
</dbReference>
<evidence type="ECO:0000256" key="5">
    <source>
        <dbReference type="ARBA" id="ARBA00023033"/>
    </source>
</evidence>
<dbReference type="InterPro" id="IPR002938">
    <property type="entry name" value="FAD-bd"/>
</dbReference>
<keyword evidence="4" id="KW-0560">Oxidoreductase</keyword>
<dbReference type="AlphaFoldDB" id="A0A9W9VHI9"/>
<protein>
    <submittedName>
        <fullName evidence="7">Monooxygenase FAD-binding</fullName>
    </submittedName>
</protein>
<evidence type="ECO:0000313" key="7">
    <source>
        <dbReference type="EMBL" id="KAJ5382448.1"/>
    </source>
</evidence>
<keyword evidence="5 7" id="KW-0503">Monooxygenase</keyword>
<dbReference type="Proteomes" id="UP001147752">
    <property type="component" value="Unassembled WGS sequence"/>
</dbReference>
<feature type="domain" description="FAD-binding" evidence="6">
    <location>
        <begin position="2"/>
        <end position="301"/>
    </location>
</feature>
<dbReference type="Pfam" id="PF01494">
    <property type="entry name" value="FAD_binding_3"/>
    <property type="match status" value="1"/>
</dbReference>
<dbReference type="InterPro" id="IPR036188">
    <property type="entry name" value="FAD/NAD-bd_sf"/>
</dbReference>
<comment type="cofactor">
    <cofactor evidence="1">
        <name>FAD</name>
        <dbReference type="ChEBI" id="CHEBI:57692"/>
    </cofactor>
</comment>
<accession>A0A9W9VHI9</accession>
<evidence type="ECO:0000256" key="4">
    <source>
        <dbReference type="ARBA" id="ARBA00023002"/>
    </source>
</evidence>
<dbReference type="GeneID" id="81457272"/>
<keyword evidence="2" id="KW-0285">Flavoprotein</keyword>
<keyword evidence="3" id="KW-0274">FAD</keyword>
<evidence type="ECO:0000313" key="8">
    <source>
        <dbReference type="Proteomes" id="UP001147752"/>
    </source>
</evidence>
<comment type="caution">
    <text evidence="7">The sequence shown here is derived from an EMBL/GenBank/DDBJ whole genome shotgun (WGS) entry which is preliminary data.</text>
</comment>
<sequence length="368" mass="40508">MHVLIVGAGTGGLTLAQNLRKQGISYEIFERDVDSNARFQGWAIALHTIVNELISSLPEDLPDVREATNHLAPLTLPGQFRYYYGGKDQGYGFEDSAEVPFIRAERSLLRKWLLTNLPVQWGKRVTRIEHDDAGVEVFFQDGTSAKGDIVVGADGVYSPGHSAYNLVNPELGFIGFVGLHKVLPDATSGRFYWMFMQPDAEVNSSQHWLQTSSQQEKLDHVLKTTAGLPAKLREIFELTPAEGIRKEPHIWRDLELESLPSSRVVLLGDAAHAMTPSRGEGAFHAFLDAIKLTKVLAQLSADGSVHDIDAVKAAVAGYHEEILRRGGAAVRASRSSYQDSKKRAETGEHFITGMIKLDDAPIVLDVKA</sequence>
<dbReference type="PRINTS" id="PR00420">
    <property type="entry name" value="RNGMNOXGNASE"/>
</dbReference>
<reference evidence="7" key="2">
    <citation type="journal article" date="2023" name="IMA Fungus">
        <title>Comparative genomic study of the Penicillium genus elucidates a diverse pangenome and 15 lateral gene transfer events.</title>
        <authorList>
            <person name="Petersen C."/>
            <person name="Sorensen T."/>
            <person name="Nielsen M.R."/>
            <person name="Sondergaard T.E."/>
            <person name="Sorensen J.L."/>
            <person name="Fitzpatrick D.A."/>
            <person name="Frisvad J.C."/>
            <person name="Nielsen K.L."/>
        </authorList>
    </citation>
    <scope>NUCLEOTIDE SEQUENCE</scope>
    <source>
        <strain evidence="7">IBT 3081</strain>
    </source>
</reference>
<gene>
    <name evidence="7" type="ORF">N7517_000359</name>
</gene>
<keyword evidence="8" id="KW-1185">Reference proteome</keyword>
<dbReference type="EMBL" id="JAPZBT010000001">
    <property type="protein sequence ID" value="KAJ5382448.1"/>
    <property type="molecule type" value="Genomic_DNA"/>
</dbReference>
<organism evidence="7 8">
    <name type="scientific">Penicillium concentricum</name>
    <dbReference type="NCBI Taxonomy" id="293559"/>
    <lineage>
        <taxon>Eukaryota</taxon>
        <taxon>Fungi</taxon>
        <taxon>Dikarya</taxon>
        <taxon>Ascomycota</taxon>
        <taxon>Pezizomycotina</taxon>
        <taxon>Eurotiomycetes</taxon>
        <taxon>Eurotiomycetidae</taxon>
        <taxon>Eurotiales</taxon>
        <taxon>Aspergillaceae</taxon>
        <taxon>Penicillium</taxon>
    </lineage>
</organism>
<dbReference type="GO" id="GO:0071949">
    <property type="term" value="F:FAD binding"/>
    <property type="evidence" value="ECO:0007669"/>
    <property type="project" value="InterPro"/>
</dbReference>
<dbReference type="OrthoDB" id="47494at2759"/>
<dbReference type="Gene3D" id="3.50.50.60">
    <property type="entry name" value="FAD/NAD(P)-binding domain"/>
    <property type="match status" value="2"/>
</dbReference>
<name>A0A9W9VHI9_9EURO</name>
<evidence type="ECO:0000256" key="1">
    <source>
        <dbReference type="ARBA" id="ARBA00001974"/>
    </source>
</evidence>